<dbReference type="FunFam" id="1.10.630.10:FF:000018">
    <property type="entry name" value="Cytochrome P450 monooxygenase"/>
    <property type="match status" value="1"/>
</dbReference>
<dbReference type="GO" id="GO:0016705">
    <property type="term" value="F:oxidoreductase activity, acting on paired donors, with incorporation or reduction of molecular oxygen"/>
    <property type="evidence" value="ECO:0007669"/>
    <property type="project" value="InterPro"/>
</dbReference>
<proteinExistence type="inferred from homology"/>
<keyword evidence="7 9" id="KW-0503">Monooxygenase</keyword>
<dbReference type="EMBL" id="JAMXQV010000027">
    <property type="protein sequence ID" value="MCR6488758.1"/>
    <property type="molecule type" value="Genomic_DNA"/>
</dbReference>
<comment type="function">
    <text evidence="8">Involved in the coupling of aromatic side chains of the heptapeptide of vancomycin.</text>
</comment>
<keyword evidence="11" id="KW-1185">Reference proteome</keyword>
<dbReference type="PROSITE" id="PS00086">
    <property type="entry name" value="CYTOCHROME_P450"/>
    <property type="match status" value="1"/>
</dbReference>
<keyword evidence="3 9" id="KW-0349">Heme</keyword>
<evidence type="ECO:0000256" key="5">
    <source>
        <dbReference type="ARBA" id="ARBA00023002"/>
    </source>
</evidence>
<dbReference type="GO" id="GO:0005506">
    <property type="term" value="F:iron ion binding"/>
    <property type="evidence" value="ECO:0007669"/>
    <property type="project" value="InterPro"/>
</dbReference>
<dbReference type="InterPro" id="IPR017972">
    <property type="entry name" value="Cyt_P450_CS"/>
</dbReference>
<evidence type="ECO:0000256" key="6">
    <source>
        <dbReference type="ARBA" id="ARBA00023004"/>
    </source>
</evidence>
<dbReference type="AlphaFoldDB" id="A0A9X2NIZ4"/>
<protein>
    <submittedName>
        <fullName evidence="10">Cytochrome P450</fullName>
    </submittedName>
</protein>
<dbReference type="Gene3D" id="1.10.630.10">
    <property type="entry name" value="Cytochrome P450"/>
    <property type="match status" value="1"/>
</dbReference>
<evidence type="ECO:0000256" key="3">
    <source>
        <dbReference type="ARBA" id="ARBA00022617"/>
    </source>
</evidence>
<dbReference type="PANTHER" id="PTHR46696:SF1">
    <property type="entry name" value="CYTOCHROME P450 YJIB-RELATED"/>
    <property type="match status" value="1"/>
</dbReference>
<name>A0A9X2NIZ4_9PSEU</name>
<dbReference type="InterPro" id="IPR036396">
    <property type="entry name" value="Cyt_P450_sf"/>
</dbReference>
<evidence type="ECO:0000313" key="10">
    <source>
        <dbReference type="EMBL" id="MCR6488758.1"/>
    </source>
</evidence>
<dbReference type="GO" id="GO:0004497">
    <property type="term" value="F:monooxygenase activity"/>
    <property type="evidence" value="ECO:0007669"/>
    <property type="project" value="UniProtKB-KW"/>
</dbReference>
<dbReference type="PANTHER" id="PTHR46696">
    <property type="entry name" value="P450, PUTATIVE (EUROFUNG)-RELATED"/>
    <property type="match status" value="1"/>
</dbReference>
<evidence type="ECO:0000256" key="1">
    <source>
        <dbReference type="ARBA" id="ARBA00004660"/>
    </source>
</evidence>
<dbReference type="RefSeq" id="WP_257925322.1">
    <property type="nucleotide sequence ID" value="NZ_JAMXQV010000027.1"/>
</dbReference>
<dbReference type="InterPro" id="IPR002397">
    <property type="entry name" value="Cyt_P450_B"/>
</dbReference>
<evidence type="ECO:0000256" key="7">
    <source>
        <dbReference type="ARBA" id="ARBA00023033"/>
    </source>
</evidence>
<evidence type="ECO:0000256" key="2">
    <source>
        <dbReference type="ARBA" id="ARBA00010617"/>
    </source>
</evidence>
<dbReference type="Proteomes" id="UP001144096">
    <property type="component" value="Unassembled WGS sequence"/>
</dbReference>
<dbReference type="SUPFAM" id="SSF48264">
    <property type="entry name" value="Cytochrome P450"/>
    <property type="match status" value="1"/>
</dbReference>
<reference evidence="10" key="1">
    <citation type="submission" date="2022-06" db="EMBL/GenBank/DDBJ databases">
        <title>Amycolatopsis iheyaensis sp. nov., a new species of the genus Amycolatopsis isolated from soil in Iheya island, Japan.</title>
        <authorList>
            <person name="Ngamcharungchit C."/>
            <person name="Kanto H."/>
            <person name="Take A."/>
            <person name="Intra B."/>
            <person name="Matsumoto A."/>
            <person name="Panbangred W."/>
            <person name="Inahashi Y."/>
        </authorList>
    </citation>
    <scope>NUCLEOTIDE SEQUENCE</scope>
    <source>
        <strain evidence="10">OK19-0408</strain>
    </source>
</reference>
<keyword evidence="6 9" id="KW-0408">Iron</keyword>
<keyword evidence="5 9" id="KW-0560">Oxidoreductase</keyword>
<comment type="pathway">
    <text evidence="1">Antibiotic biosynthesis; vancomycin biosynthesis.</text>
</comment>
<dbReference type="PRINTS" id="PR00385">
    <property type="entry name" value="P450"/>
</dbReference>
<evidence type="ECO:0000256" key="4">
    <source>
        <dbReference type="ARBA" id="ARBA00022723"/>
    </source>
</evidence>
<dbReference type="InterPro" id="IPR001128">
    <property type="entry name" value="Cyt_P450"/>
</dbReference>
<evidence type="ECO:0000256" key="9">
    <source>
        <dbReference type="RuleBase" id="RU000461"/>
    </source>
</evidence>
<gene>
    <name evidence="10" type="ORF">M8542_38610</name>
</gene>
<sequence length="407" mass="44177">MTETTPRTVSYLEHWDRTEPFDPPAVLAELVRTRPLTRMEYPDGHIGWLATSHDLAREVLSSQAFSHRFYDTHLPVTKKGEIFPGVPIVPGGFIHMDPPDHTRYRNLLSREFSARATTAYTPRVAELTAAQLAEVRAQGSPVDLLPAFIRPLSMRVLCEVLGVPFDTGSPILYALSDSATNVDVSVEEEREAGTKAYFLLMDLVGKARVEPGEHVLGRLAADAELTDREITNMLLIVFAAGFASCEGALASSLLALLHHDDQLKALRAAAAGGGAPAIEAMVEELLRYTSVNQFQIFRTALSDVELGGELIREGEVVTVALPSANRDPVKFACPDALDLGQEASAQLAFGYGVHACVGQRLARLVLSESLAALTVGLPELALDVPVEEVPVRLTTPVLSVLRLPVRF</sequence>
<dbReference type="PRINTS" id="PR00359">
    <property type="entry name" value="BP450"/>
</dbReference>
<comment type="similarity">
    <text evidence="2 9">Belongs to the cytochrome P450 family.</text>
</comment>
<evidence type="ECO:0000313" key="11">
    <source>
        <dbReference type="Proteomes" id="UP001144096"/>
    </source>
</evidence>
<evidence type="ECO:0000256" key="8">
    <source>
        <dbReference type="ARBA" id="ARBA00055433"/>
    </source>
</evidence>
<accession>A0A9X2NIZ4</accession>
<dbReference type="GO" id="GO:0020037">
    <property type="term" value="F:heme binding"/>
    <property type="evidence" value="ECO:0007669"/>
    <property type="project" value="InterPro"/>
</dbReference>
<organism evidence="10 11">
    <name type="scientific">Amycolatopsis iheyensis</name>
    <dbReference type="NCBI Taxonomy" id="2945988"/>
    <lineage>
        <taxon>Bacteria</taxon>
        <taxon>Bacillati</taxon>
        <taxon>Actinomycetota</taxon>
        <taxon>Actinomycetes</taxon>
        <taxon>Pseudonocardiales</taxon>
        <taxon>Pseudonocardiaceae</taxon>
        <taxon>Amycolatopsis</taxon>
    </lineage>
</organism>
<comment type="caution">
    <text evidence="10">The sequence shown here is derived from an EMBL/GenBank/DDBJ whole genome shotgun (WGS) entry which is preliminary data.</text>
</comment>
<dbReference type="Pfam" id="PF00067">
    <property type="entry name" value="p450"/>
    <property type="match status" value="1"/>
</dbReference>
<keyword evidence="4 9" id="KW-0479">Metal-binding</keyword>